<dbReference type="InterPro" id="IPR029056">
    <property type="entry name" value="Ribokinase-like"/>
</dbReference>
<evidence type="ECO:0000256" key="1">
    <source>
        <dbReference type="ARBA" id="ARBA00022679"/>
    </source>
</evidence>
<keyword evidence="1" id="KW-0808">Transferase</keyword>
<dbReference type="OrthoDB" id="9792663at2"/>
<dbReference type="Pfam" id="PF00294">
    <property type="entry name" value="PfkB"/>
    <property type="match status" value="1"/>
</dbReference>
<sequence>MTVRTVVAGAASCYTTVRVDAFPLSYEPTAPPTWAHFSVSGAATHIARVQAGLGCDVRLCTAVGEDVAGQAIRSELCRGGLLGAGVVASETSSLGIVLVDRNGRRMGMPYLAPVDGFAYPFPLLREQARDADLLVLTNARFVRPLVEPAATLGIPIAVDVHLIAELDDEYGRPWLEHARIVFCSHERLPGPRAWIAGMFARYKRCEMVGIGLGPGGAMLGLRDGTLIRVAAAPPPRIVNTSGAGDALFGTFLAEWLRDGDPVAALQGAVLHAGWKIGHRVTATASLTATRLAALRERTPPVTRVGRWDRWDG</sequence>
<keyword evidence="2 4" id="KW-0418">Kinase</keyword>
<dbReference type="SUPFAM" id="SSF53613">
    <property type="entry name" value="Ribokinase-like"/>
    <property type="match status" value="1"/>
</dbReference>
<evidence type="ECO:0000313" key="4">
    <source>
        <dbReference type="EMBL" id="RFS82195.1"/>
    </source>
</evidence>
<comment type="caution">
    <text evidence="4">The sequence shown here is derived from an EMBL/GenBank/DDBJ whole genome shotgun (WGS) entry which is preliminary data.</text>
</comment>
<keyword evidence="5" id="KW-1185">Reference proteome</keyword>
<reference evidence="4 5" key="1">
    <citation type="submission" date="2018-08" db="EMBL/GenBank/DDBJ databases">
        <title>Actinomadura spongicola sp. nov., isolated from marine sponge Leucetta chagosensis.</title>
        <authorList>
            <person name="Li L."/>
            <person name="Lin H.W."/>
        </authorList>
    </citation>
    <scope>NUCLEOTIDE SEQUENCE [LARGE SCALE GENOMIC DNA]</scope>
    <source>
        <strain evidence="4 5">LHW52907</strain>
    </source>
</reference>
<protein>
    <submittedName>
        <fullName evidence="4">Carbohydrate kinase family protein</fullName>
    </submittedName>
</protein>
<dbReference type="PANTHER" id="PTHR10584">
    <property type="entry name" value="SUGAR KINASE"/>
    <property type="match status" value="1"/>
</dbReference>
<proteinExistence type="predicted"/>
<feature type="domain" description="Carbohydrate kinase PfkB" evidence="3">
    <location>
        <begin position="207"/>
        <end position="283"/>
    </location>
</feature>
<dbReference type="PANTHER" id="PTHR10584:SF166">
    <property type="entry name" value="RIBOKINASE"/>
    <property type="match status" value="1"/>
</dbReference>
<dbReference type="InterPro" id="IPR011611">
    <property type="entry name" value="PfkB_dom"/>
</dbReference>
<evidence type="ECO:0000313" key="5">
    <source>
        <dbReference type="Proteomes" id="UP000262882"/>
    </source>
</evidence>
<gene>
    <name evidence="4" type="ORF">D0T12_28570</name>
</gene>
<evidence type="ECO:0000256" key="2">
    <source>
        <dbReference type="ARBA" id="ARBA00022777"/>
    </source>
</evidence>
<evidence type="ECO:0000259" key="3">
    <source>
        <dbReference type="Pfam" id="PF00294"/>
    </source>
</evidence>
<name>A0A372G9Z7_9ACTN</name>
<dbReference type="EMBL" id="QVNQ01000010">
    <property type="protein sequence ID" value="RFS82195.1"/>
    <property type="molecule type" value="Genomic_DNA"/>
</dbReference>
<dbReference type="Gene3D" id="3.40.1190.20">
    <property type="match status" value="1"/>
</dbReference>
<organism evidence="4 5">
    <name type="scientific">Actinomadura spongiicola</name>
    <dbReference type="NCBI Taxonomy" id="2303421"/>
    <lineage>
        <taxon>Bacteria</taxon>
        <taxon>Bacillati</taxon>
        <taxon>Actinomycetota</taxon>
        <taxon>Actinomycetes</taxon>
        <taxon>Streptosporangiales</taxon>
        <taxon>Thermomonosporaceae</taxon>
        <taxon>Actinomadura</taxon>
    </lineage>
</organism>
<dbReference type="AlphaFoldDB" id="A0A372G9Z7"/>
<accession>A0A372G9Z7</accession>
<dbReference type="RefSeq" id="WP_117403351.1">
    <property type="nucleotide sequence ID" value="NZ_QVNQ01000010.1"/>
</dbReference>
<dbReference type="Proteomes" id="UP000262882">
    <property type="component" value="Unassembled WGS sequence"/>
</dbReference>
<dbReference type="GO" id="GO:0016301">
    <property type="term" value="F:kinase activity"/>
    <property type="evidence" value="ECO:0007669"/>
    <property type="project" value="UniProtKB-KW"/>
</dbReference>